<name>A0A0W0FRP0_MONRR</name>
<accession>A0A0W0FRP0</accession>
<organism evidence="1 2">
    <name type="scientific">Moniliophthora roreri</name>
    <name type="common">Frosty pod rot fungus</name>
    <name type="synonym">Monilia roreri</name>
    <dbReference type="NCBI Taxonomy" id="221103"/>
    <lineage>
        <taxon>Eukaryota</taxon>
        <taxon>Fungi</taxon>
        <taxon>Dikarya</taxon>
        <taxon>Basidiomycota</taxon>
        <taxon>Agaricomycotina</taxon>
        <taxon>Agaricomycetes</taxon>
        <taxon>Agaricomycetidae</taxon>
        <taxon>Agaricales</taxon>
        <taxon>Marasmiineae</taxon>
        <taxon>Marasmiaceae</taxon>
        <taxon>Moniliophthora</taxon>
    </lineage>
</organism>
<protein>
    <submittedName>
        <fullName evidence="1">Uncharacterized protein</fullName>
    </submittedName>
</protein>
<proteinExistence type="predicted"/>
<gene>
    <name evidence="1" type="ORF">WG66_8618</name>
</gene>
<dbReference type="EMBL" id="LATX01001728">
    <property type="protein sequence ID" value="KTB38794.1"/>
    <property type="molecule type" value="Genomic_DNA"/>
</dbReference>
<evidence type="ECO:0000313" key="1">
    <source>
        <dbReference type="EMBL" id="KTB38794.1"/>
    </source>
</evidence>
<evidence type="ECO:0000313" key="2">
    <source>
        <dbReference type="Proteomes" id="UP000054988"/>
    </source>
</evidence>
<reference evidence="1 2" key="1">
    <citation type="submission" date="2015-12" db="EMBL/GenBank/DDBJ databases">
        <title>Draft genome sequence of Moniliophthora roreri, the causal agent of frosty pod rot of cacao.</title>
        <authorList>
            <person name="Aime M.C."/>
            <person name="Diaz-Valderrama J.R."/>
            <person name="Kijpornyongpan T."/>
            <person name="Phillips-Mora W."/>
        </authorList>
    </citation>
    <scope>NUCLEOTIDE SEQUENCE [LARGE SCALE GENOMIC DNA]</scope>
    <source>
        <strain evidence="1 2">MCA 2952</strain>
    </source>
</reference>
<dbReference type="AlphaFoldDB" id="A0A0W0FRP0"/>
<comment type="caution">
    <text evidence="1">The sequence shown here is derived from an EMBL/GenBank/DDBJ whole genome shotgun (WGS) entry which is preliminary data.</text>
</comment>
<sequence length="62" mass="7076">MVQVRLGEDSDNSTKPLSTYIFSLYCYSDTHFRAEGCWSWAEGLELGQRARAKGFQSLLQVQ</sequence>
<dbReference type="Proteomes" id="UP000054988">
    <property type="component" value="Unassembled WGS sequence"/>
</dbReference>